<keyword evidence="2" id="KW-1185">Reference proteome</keyword>
<evidence type="ECO:0000313" key="2">
    <source>
        <dbReference type="Proteomes" id="UP000515908"/>
    </source>
</evidence>
<organism evidence="1 2">
    <name type="scientific">Angomonas deanei</name>
    <dbReference type="NCBI Taxonomy" id="59799"/>
    <lineage>
        <taxon>Eukaryota</taxon>
        <taxon>Discoba</taxon>
        <taxon>Euglenozoa</taxon>
        <taxon>Kinetoplastea</taxon>
        <taxon>Metakinetoplastina</taxon>
        <taxon>Trypanosomatida</taxon>
        <taxon>Trypanosomatidae</taxon>
        <taxon>Strigomonadinae</taxon>
        <taxon>Angomonas</taxon>
    </lineage>
</organism>
<dbReference type="OrthoDB" id="260652at2759"/>
<dbReference type="EMBL" id="LR877150">
    <property type="protein sequence ID" value="CAD2216273.1"/>
    <property type="molecule type" value="Genomic_DNA"/>
</dbReference>
<dbReference type="VEuPathDB" id="TriTrypDB:ADEAN_000373400"/>
<accession>A0A7G2CC20</accession>
<dbReference type="Proteomes" id="UP000515908">
    <property type="component" value="Chromosome 06"/>
</dbReference>
<sequence length="269" mass="30856">MQNFVALSCARVTKTGEEVKFLLADVQRVKRETDGLLTAYGGWMQKCIDQPKVRGGVYPAGEIGQVLLRLKEIAGLHETLIDAFVTLHRPRDNYPDMLLIDTLELLRPFVADVGKLFQAFMQEMIYSTERPKDWTVQKSVVILWKAQLACRSFFHVTGNIQRNYFAATQQVSGADRKAVNLYLDSSVMQEALQNGVDPAELRDPKNADLIQRLFTLSYQMNSPFTMQNREDLRAINVIMSIFEIELKTLKQLLFPMIKIHEYEFSRTTV</sequence>
<name>A0A7G2CC20_9TRYP</name>
<protein>
    <submittedName>
        <fullName evidence="1">Uncharacterized protein</fullName>
    </submittedName>
</protein>
<gene>
    <name evidence="1" type="ORF">ADEAN_000373400</name>
</gene>
<evidence type="ECO:0000313" key="1">
    <source>
        <dbReference type="EMBL" id="CAD2216273.1"/>
    </source>
</evidence>
<reference evidence="1 2" key="1">
    <citation type="submission" date="2020-08" db="EMBL/GenBank/DDBJ databases">
        <authorList>
            <person name="Newling K."/>
            <person name="Davey J."/>
            <person name="Forrester S."/>
        </authorList>
    </citation>
    <scope>NUCLEOTIDE SEQUENCE [LARGE SCALE GENOMIC DNA]</scope>
    <source>
        <strain evidence="2">Crithidia deanei Carvalho (ATCC PRA-265)</strain>
    </source>
</reference>
<dbReference type="AlphaFoldDB" id="A0A7G2CC20"/>
<proteinExistence type="predicted"/>